<sequence>MTAQLPCIQPGIRNRQAHEMEYDTVKGQTGLYPGDRFAPQLVEDAYGCGGTFNAIIGVK</sequence>
<dbReference type="Proteomes" id="UP000812961">
    <property type="component" value="Unassembled WGS sequence"/>
</dbReference>
<accession>A0ABS7GBK4</accession>
<evidence type="ECO:0000313" key="2">
    <source>
        <dbReference type="Proteomes" id="UP000812961"/>
    </source>
</evidence>
<protein>
    <submittedName>
        <fullName evidence="1">Uncharacterized protein</fullName>
    </submittedName>
</protein>
<organism evidence="1 2">
    <name type="scientific">Chitinophaga rhizophila</name>
    <dbReference type="NCBI Taxonomy" id="2866212"/>
    <lineage>
        <taxon>Bacteria</taxon>
        <taxon>Pseudomonadati</taxon>
        <taxon>Bacteroidota</taxon>
        <taxon>Chitinophagia</taxon>
        <taxon>Chitinophagales</taxon>
        <taxon>Chitinophagaceae</taxon>
        <taxon>Chitinophaga</taxon>
    </lineage>
</organism>
<dbReference type="EMBL" id="JAICCF010000002">
    <property type="protein sequence ID" value="MBW8685044.1"/>
    <property type="molecule type" value="Genomic_DNA"/>
</dbReference>
<evidence type="ECO:0000313" key="1">
    <source>
        <dbReference type="EMBL" id="MBW8685044.1"/>
    </source>
</evidence>
<comment type="caution">
    <text evidence="1">The sequence shown here is derived from an EMBL/GenBank/DDBJ whole genome shotgun (WGS) entry which is preliminary data.</text>
</comment>
<keyword evidence="2" id="KW-1185">Reference proteome</keyword>
<name>A0ABS7GBK4_9BACT</name>
<gene>
    <name evidence="1" type="ORF">K1Y79_11940</name>
</gene>
<reference evidence="1 2" key="1">
    <citation type="submission" date="2021-08" db="EMBL/GenBank/DDBJ databases">
        <title>The genome sequence of Chitinophaga sp. B61.</title>
        <authorList>
            <person name="Zhang X."/>
        </authorList>
    </citation>
    <scope>NUCLEOTIDE SEQUENCE [LARGE SCALE GENOMIC DNA]</scope>
    <source>
        <strain evidence="1 2">B61</strain>
    </source>
</reference>
<dbReference type="RefSeq" id="WP_220250245.1">
    <property type="nucleotide sequence ID" value="NZ_JAICCF010000002.1"/>
</dbReference>
<proteinExistence type="predicted"/>